<keyword evidence="2" id="KW-1185">Reference proteome</keyword>
<dbReference type="EMBL" id="CM042015">
    <property type="protein sequence ID" value="KAI3709263.1"/>
    <property type="molecule type" value="Genomic_DNA"/>
</dbReference>
<evidence type="ECO:0000313" key="1">
    <source>
        <dbReference type="EMBL" id="KAI3709263.1"/>
    </source>
</evidence>
<proteinExistence type="predicted"/>
<name>A0ACB9AIR8_CICIN</name>
<sequence length="786" mass="84594">MAAHESDRASENPKPPSNVAESNDGSSRHSSHSHKSKSHWGLSTAVHGVGFVAKKMVNNRITDSMVNNRITDSIWSIKKSSSSSSNSHVPSDTSSKKENNISHEIVSDQTSKPSLNVSDEQSQQTAKVHGSSKHTHTLERLKNKVKDVFDHSENSMPPDPSYCRLPNRHPQNSNVVDDSENLKSPDGSDVSTTSCNVVDHSEASKHQDGSNVRVVNQQRWPNTISSNVVDNSGTSKPPNVSHVKPVTQHLWPSTVGSSVLSKNSNPPEEVSKTCIIPDRRMLQESDPTTESQPSTPNKSHGISSRGASPVPGISSRGASPAPGISSRGASPSPALRGASLIPPSVRGVSLTPAIRGASLTPATRGVSLTPKRVDYTSATRVTGVDPLITRGVGPSVAGRGPSPTPKRVDPISATRETGVDPLITKGVGPSVASRGPSPTPATKVPNLIPLPRGVSPTPATKPVNPIYPLPEFHTPLHTPIHTPLNSMPSSPTDSLDSNTVSRGASPPGPSSIPTSPTYNTRGVSPTPSRHHSDLADIGRRVIYRARGVSPIPLKSSGSTRHFFSTSLLSMFTSTKKEKIMAERKEASQSLELLQTVQAQWQFLNAETEASLNLQRINSEKSLFDMWRTILELRDSVAAMKIDIIVSILQLKLYAVLYRQMAFIDKWALIEREHESALTATVNDLVTRSILLPIIGGVNVKADIKLLKFIVCSSVEVMQTTISSIQSTLAKVGGTRHLASELVNVALHERALLDECEIFLASAAPLQIEECSLRSYLIQLNQSYNSE</sequence>
<organism evidence="1 2">
    <name type="scientific">Cichorium intybus</name>
    <name type="common">Chicory</name>
    <dbReference type="NCBI Taxonomy" id="13427"/>
    <lineage>
        <taxon>Eukaryota</taxon>
        <taxon>Viridiplantae</taxon>
        <taxon>Streptophyta</taxon>
        <taxon>Embryophyta</taxon>
        <taxon>Tracheophyta</taxon>
        <taxon>Spermatophyta</taxon>
        <taxon>Magnoliopsida</taxon>
        <taxon>eudicotyledons</taxon>
        <taxon>Gunneridae</taxon>
        <taxon>Pentapetalae</taxon>
        <taxon>asterids</taxon>
        <taxon>campanulids</taxon>
        <taxon>Asterales</taxon>
        <taxon>Asteraceae</taxon>
        <taxon>Cichorioideae</taxon>
        <taxon>Cichorieae</taxon>
        <taxon>Cichoriinae</taxon>
        <taxon>Cichorium</taxon>
    </lineage>
</organism>
<reference evidence="2" key="1">
    <citation type="journal article" date="2022" name="Mol. Ecol. Resour.">
        <title>The genomes of chicory, endive, great burdock and yacon provide insights into Asteraceae palaeo-polyploidization history and plant inulin production.</title>
        <authorList>
            <person name="Fan W."/>
            <person name="Wang S."/>
            <person name="Wang H."/>
            <person name="Wang A."/>
            <person name="Jiang F."/>
            <person name="Liu H."/>
            <person name="Zhao H."/>
            <person name="Xu D."/>
            <person name="Zhang Y."/>
        </authorList>
    </citation>
    <scope>NUCLEOTIDE SEQUENCE [LARGE SCALE GENOMIC DNA]</scope>
    <source>
        <strain evidence="2">cv. Punajuju</strain>
    </source>
</reference>
<evidence type="ECO:0000313" key="2">
    <source>
        <dbReference type="Proteomes" id="UP001055811"/>
    </source>
</evidence>
<dbReference type="Proteomes" id="UP001055811">
    <property type="component" value="Linkage Group LG07"/>
</dbReference>
<gene>
    <name evidence="1" type="ORF">L2E82_39023</name>
</gene>
<reference evidence="1 2" key="2">
    <citation type="journal article" date="2022" name="Mol. Ecol. Resour.">
        <title>The genomes of chicory, endive, great burdock and yacon provide insights into Asteraceae paleo-polyploidization history and plant inulin production.</title>
        <authorList>
            <person name="Fan W."/>
            <person name="Wang S."/>
            <person name="Wang H."/>
            <person name="Wang A."/>
            <person name="Jiang F."/>
            <person name="Liu H."/>
            <person name="Zhao H."/>
            <person name="Xu D."/>
            <person name="Zhang Y."/>
        </authorList>
    </citation>
    <scope>NUCLEOTIDE SEQUENCE [LARGE SCALE GENOMIC DNA]</scope>
    <source>
        <strain evidence="2">cv. Punajuju</strain>
        <tissue evidence="1">Leaves</tissue>
    </source>
</reference>
<accession>A0ACB9AIR8</accession>
<comment type="caution">
    <text evidence="1">The sequence shown here is derived from an EMBL/GenBank/DDBJ whole genome shotgun (WGS) entry which is preliminary data.</text>
</comment>
<protein>
    <submittedName>
        <fullName evidence="1">Uncharacterized protein</fullName>
    </submittedName>
</protein>